<organism evidence="2 3">
    <name type="scientific">Pelagibius litoralis</name>
    <dbReference type="NCBI Taxonomy" id="374515"/>
    <lineage>
        <taxon>Bacteria</taxon>
        <taxon>Pseudomonadati</taxon>
        <taxon>Pseudomonadota</taxon>
        <taxon>Alphaproteobacteria</taxon>
        <taxon>Rhodospirillales</taxon>
        <taxon>Rhodovibrionaceae</taxon>
        <taxon>Pelagibius</taxon>
    </lineage>
</organism>
<reference evidence="2" key="1">
    <citation type="submission" date="2020-03" db="EMBL/GenBank/DDBJ databases">
        <title>Genome of Pelagibius litoralis DSM 21314T.</title>
        <authorList>
            <person name="Wang G."/>
        </authorList>
    </citation>
    <scope>NUCLEOTIDE SEQUENCE</scope>
    <source>
        <strain evidence="2">DSM 21314</strain>
    </source>
</reference>
<accession>A0A967C4S1</accession>
<dbReference type="InterPro" id="IPR013216">
    <property type="entry name" value="Methyltransf_11"/>
</dbReference>
<evidence type="ECO:0000313" key="3">
    <source>
        <dbReference type="Proteomes" id="UP000761264"/>
    </source>
</evidence>
<dbReference type="SUPFAM" id="SSF53335">
    <property type="entry name" value="S-adenosyl-L-methionine-dependent methyltransferases"/>
    <property type="match status" value="1"/>
</dbReference>
<keyword evidence="3" id="KW-1185">Reference proteome</keyword>
<dbReference type="GO" id="GO:0032259">
    <property type="term" value="P:methylation"/>
    <property type="evidence" value="ECO:0007669"/>
    <property type="project" value="UniProtKB-KW"/>
</dbReference>
<dbReference type="EMBL" id="JAAQPH010000004">
    <property type="protein sequence ID" value="NIA68400.1"/>
    <property type="molecule type" value="Genomic_DNA"/>
</dbReference>
<dbReference type="AlphaFoldDB" id="A0A967C4S1"/>
<comment type="caution">
    <text evidence="2">The sequence shown here is derived from an EMBL/GenBank/DDBJ whole genome shotgun (WGS) entry which is preliminary data.</text>
</comment>
<proteinExistence type="predicted"/>
<evidence type="ECO:0000259" key="1">
    <source>
        <dbReference type="Pfam" id="PF08241"/>
    </source>
</evidence>
<dbReference type="RefSeq" id="WP_167222926.1">
    <property type="nucleotide sequence ID" value="NZ_JAAQPH010000004.1"/>
</dbReference>
<name>A0A967C4S1_9PROT</name>
<dbReference type="InterPro" id="IPR029063">
    <property type="entry name" value="SAM-dependent_MTases_sf"/>
</dbReference>
<keyword evidence="2" id="KW-0489">Methyltransferase</keyword>
<dbReference type="Proteomes" id="UP000761264">
    <property type="component" value="Unassembled WGS sequence"/>
</dbReference>
<gene>
    <name evidence="2" type="ORF">HBA54_07325</name>
</gene>
<dbReference type="GO" id="GO:0008757">
    <property type="term" value="F:S-adenosylmethionine-dependent methyltransferase activity"/>
    <property type="evidence" value="ECO:0007669"/>
    <property type="project" value="InterPro"/>
</dbReference>
<dbReference type="Gene3D" id="3.40.50.150">
    <property type="entry name" value="Vaccinia Virus protein VP39"/>
    <property type="match status" value="1"/>
</dbReference>
<evidence type="ECO:0000313" key="2">
    <source>
        <dbReference type="EMBL" id="NIA68400.1"/>
    </source>
</evidence>
<keyword evidence="2" id="KW-0808">Transferase</keyword>
<feature type="domain" description="Methyltransferase type 11" evidence="1">
    <location>
        <begin position="87"/>
        <end position="129"/>
    </location>
</feature>
<dbReference type="Pfam" id="PF08241">
    <property type="entry name" value="Methyltransf_11"/>
    <property type="match status" value="1"/>
</dbReference>
<sequence>MWHDVVDLREFYETRRGQVARHMVRRAVRSIWPDLTGQTLLGLGFATPYLRQFKNQTERTLAFMPASQGVLHWPPEGPGVVSLVEETELPLPDYSVDRVLLVHGLENSEALRALLREIWRVLTGDGRLLVVVPNRRGIWARSDRTPLGWGHPYSGAQLSRLLRDNMFIPARTERALYVPPTRSHTLLRSAPAFERIGARFFPTFAGVVMIESGKQLYAGTMKRAPRRLGRPVVVQLPQAAGRVHREKTPKLT</sequence>
<protein>
    <submittedName>
        <fullName evidence="2">Class I SAM-dependent methyltransferase</fullName>
    </submittedName>
</protein>